<dbReference type="RefSeq" id="WP_281748201.1">
    <property type="nucleotide sequence ID" value="NZ_AP026933.1"/>
</dbReference>
<sequence length="415" mass="48335">MLGRFFRKDKSNINDNQNEKVKFLTNKNKSTHASILNYFGFNDFNHETYFTDFVAENNANLYNAPLEINNETIKQYLIKQEFYRKNWNSIFKLSKLGISGYLIYIANDDLYFQVVDIQQRVYDITGKLIQCTIFYDSYQQNSQTVRLFEVYTLNNEQVIINRAIYSISDNKKQFPLDFKSYINNPNLAQEQTLNINYIPIAIMRNKANELADCNKVMDKIKALDVIYEQIVLDTILNSPKFIFSQTYGNVQSTLEEAVRTLVTKNYIFKSGGDNNEQNENINMTNSNFKGKNLTDIYDWNVNEIFKRCGIHIPSQKKSAQQSVPESTAVNISTINYIEQKLWQFNIDILKFIQILVSMDKDLLNSKTFNINDEQEINNLTVKLKLFNPENNQLIGENNGKQQQTTNEVSTETEAN</sequence>
<evidence type="ECO:0000256" key="1">
    <source>
        <dbReference type="SAM" id="MobiDB-lite"/>
    </source>
</evidence>
<accession>A0ABM8BX25</accession>
<evidence type="ECO:0008006" key="4">
    <source>
        <dbReference type="Google" id="ProtNLM"/>
    </source>
</evidence>
<organism evidence="2 3">
    <name type="scientific">Spiroplasma ixodetis</name>
    <dbReference type="NCBI Taxonomy" id="2141"/>
    <lineage>
        <taxon>Bacteria</taxon>
        <taxon>Bacillati</taxon>
        <taxon>Mycoplasmatota</taxon>
        <taxon>Mollicutes</taxon>
        <taxon>Entomoplasmatales</taxon>
        <taxon>Spiroplasmataceae</taxon>
        <taxon>Spiroplasma</taxon>
    </lineage>
</organism>
<name>A0ABM8BX25_9MOLU</name>
<evidence type="ECO:0000313" key="2">
    <source>
        <dbReference type="EMBL" id="BDT04421.1"/>
    </source>
</evidence>
<proteinExistence type="predicted"/>
<feature type="region of interest" description="Disordered" evidence="1">
    <location>
        <begin position="392"/>
        <end position="415"/>
    </location>
</feature>
<keyword evidence="3" id="KW-1185">Reference proteome</keyword>
<evidence type="ECO:0000313" key="3">
    <source>
        <dbReference type="Proteomes" id="UP001163387"/>
    </source>
</evidence>
<reference evidence="2 3" key="1">
    <citation type="journal article" date="2022" name="Front. Microbiol.">
        <title>Male-killing mechanisms vary between Spiroplasma species.</title>
        <authorList>
            <person name="Arai H."/>
            <person name="Inoue M."/>
            <person name="Kageyama D."/>
        </authorList>
    </citation>
    <scope>NUCLEOTIDE SEQUENCE [LARGE SCALE GENOMIC DNA]</scope>
    <source>
        <strain evidence="3">sHm</strain>
    </source>
</reference>
<protein>
    <recommendedName>
        <fullName evidence="4">Phage portal protein</fullName>
    </recommendedName>
</protein>
<gene>
    <name evidence="2" type="ORF">SHM_20670</name>
</gene>
<dbReference type="EMBL" id="AP026933">
    <property type="protein sequence ID" value="BDT04421.1"/>
    <property type="molecule type" value="Genomic_DNA"/>
</dbReference>
<dbReference type="Proteomes" id="UP001163387">
    <property type="component" value="Chromosome"/>
</dbReference>